<protein>
    <submittedName>
        <fullName evidence="3">Similar to flagellar hook-length control protein</fullName>
    </submittedName>
</protein>
<dbReference type="InterPro" id="IPR038610">
    <property type="entry name" value="FliK-like_C_sf"/>
</dbReference>
<name>Q1PUJ1_KUEST</name>
<evidence type="ECO:0000313" key="3">
    <source>
        <dbReference type="EMBL" id="CAJ70891.1"/>
    </source>
</evidence>
<feature type="compositionally biased region" description="Basic and acidic residues" evidence="1">
    <location>
        <begin position="595"/>
        <end position="611"/>
    </location>
</feature>
<dbReference type="AlphaFoldDB" id="Q1PUJ1"/>
<feature type="domain" description="Flagellar hook-length control protein-like C-terminal" evidence="2">
    <location>
        <begin position="501"/>
        <end position="580"/>
    </location>
</feature>
<proteinExistence type="predicted"/>
<reference evidence="3" key="1">
    <citation type="journal article" date="2006" name="Nature">
        <title>Deciphering the evolution and metabolism of an anammox bacterium from a community genome.</title>
        <authorList>
            <person name="Strous M."/>
            <person name="Pelletier E."/>
            <person name="Mangenot S."/>
            <person name="Rattei T."/>
            <person name="Lehner A."/>
            <person name="Taylor M.W."/>
            <person name="Horn M."/>
            <person name="Daims H."/>
            <person name="Bartol-Mavel D."/>
            <person name="Wincker P."/>
            <person name="Barbe V."/>
            <person name="Fonknechten N."/>
            <person name="Vallenet D."/>
            <person name="Segurens B."/>
            <person name="Schenowitz-Truong C."/>
            <person name="Medigue C."/>
            <person name="Collingro A."/>
            <person name="Snel B."/>
            <person name="Dutilh B.E."/>
            <person name="OpDenCamp H.J.M."/>
            <person name="vanDerDrift C."/>
            <person name="Cirpus I."/>
            <person name="vanDePas-Schoonen K.T."/>
            <person name="Harhangi H.R."/>
            <person name="vanNiftrik L."/>
            <person name="Schmid M."/>
            <person name="Keltjens J."/>
            <person name="vanDeVossenberg J."/>
            <person name="Kartal B."/>
            <person name="Meier H."/>
            <person name="Frishman D."/>
            <person name="Huynen M.A."/>
            <person name="Mewes H."/>
            <person name="Weissenbach J."/>
            <person name="Jetten M.S.M."/>
            <person name="Wagner M."/>
            <person name="LePaslier D."/>
        </authorList>
    </citation>
    <scope>NUCLEOTIDE SEQUENCE</scope>
</reference>
<dbReference type="InterPro" id="IPR021136">
    <property type="entry name" value="Flagellar_hook_control-like_C"/>
</dbReference>
<sequence>MSAILELFNSGYSSPKMLNEARQDANNANISANGSNTGFADNEVEDLAEPFEEFLTHHTSPSAKKPEGKSAKNALETLSKTITEKIAEGEEPEGDTIFANMLNPDALANTIINVLQGNANTAESEKLYNFFNTLTAEKALFSDTDKGEILAALKQLLNALKSPPYPPQREGIKLLNTLTSFFQTNPSKNDGVSLQSGVFAERHLPAFAGESISLHPNILADNEGNTKKHLPGGDTRSTLLESFIFNANTKGMASSGNSSITNMPPAAGEGVVSQLNGLFNNYEGNITVSEISLTDSKTREAHNALKSLLQTMVNEGRNSAFSFNTPMDAGISMQEFAGLTMNRASKTAETLKTFLQHTTGEINGFAHKITNDPNNSAGKNEAKDAGTKEQAASPLNTSSGSGSFLRNEEGNSPGNPSQQGKDTFAFASNNNQHERTPVNNVPLNNPDFRQNISEPLTGSATTILSSAENQKNVAPPLFQGNTPTGTNTLQNNVMEQLLENIKTLRNGNTSEIKLQLTPPALGTVKLHFTEENDEVRAKIYVENAEVKAAIQNNIHRLKESIATNGVEIHRVEVYVQNESKNNHERQSQAYFAEGDSPRRDGARDGSHKEENLTGENENSHKVLSIKNKIAASSNLTIDYIF</sequence>
<keyword evidence="3" id="KW-0969">Cilium</keyword>
<dbReference type="Pfam" id="PF02120">
    <property type="entry name" value="Flg_hook"/>
    <property type="match status" value="1"/>
</dbReference>
<accession>Q1PUJ1</accession>
<feature type="region of interest" description="Disordered" evidence="1">
    <location>
        <begin position="365"/>
        <end position="424"/>
    </location>
</feature>
<gene>
    <name evidence="3" type="primary">fliK</name>
    <name evidence="3" type="ORF">kustb0146</name>
</gene>
<evidence type="ECO:0000259" key="2">
    <source>
        <dbReference type="Pfam" id="PF02120"/>
    </source>
</evidence>
<feature type="region of interest" description="Disordered" evidence="1">
    <location>
        <begin position="577"/>
        <end position="619"/>
    </location>
</feature>
<dbReference type="PANTHER" id="PTHR37533">
    <property type="entry name" value="FLAGELLAR HOOK-LENGTH CONTROL PROTEIN"/>
    <property type="match status" value="1"/>
</dbReference>
<dbReference type="EMBL" id="CT573074">
    <property type="protein sequence ID" value="CAJ70891.1"/>
    <property type="molecule type" value="Genomic_DNA"/>
</dbReference>
<feature type="compositionally biased region" description="Polar residues" evidence="1">
    <location>
        <begin position="393"/>
        <end position="424"/>
    </location>
</feature>
<keyword evidence="3" id="KW-0282">Flagellum</keyword>
<dbReference type="InterPro" id="IPR052563">
    <property type="entry name" value="FliK"/>
</dbReference>
<reference evidence="3" key="2">
    <citation type="submission" date="2006-01" db="EMBL/GenBank/DDBJ databases">
        <authorList>
            <person name="Genoscope"/>
        </authorList>
    </citation>
    <scope>NUCLEOTIDE SEQUENCE</scope>
</reference>
<dbReference type="PANTHER" id="PTHR37533:SF2">
    <property type="entry name" value="FLAGELLAR HOOK-LENGTH CONTROL PROTEIN"/>
    <property type="match status" value="1"/>
</dbReference>
<dbReference type="CDD" id="cd17470">
    <property type="entry name" value="T3SS_Flik_C"/>
    <property type="match status" value="1"/>
</dbReference>
<keyword evidence="3" id="KW-0966">Cell projection</keyword>
<dbReference type="Gene3D" id="3.30.750.140">
    <property type="match status" value="1"/>
</dbReference>
<organism evidence="3">
    <name type="scientific">Kuenenia stuttgartiensis</name>
    <dbReference type="NCBI Taxonomy" id="174633"/>
    <lineage>
        <taxon>Bacteria</taxon>
        <taxon>Pseudomonadati</taxon>
        <taxon>Planctomycetota</taxon>
        <taxon>Candidatus Brocadiia</taxon>
        <taxon>Candidatus Brocadiales</taxon>
        <taxon>Candidatus Brocadiaceae</taxon>
        <taxon>Candidatus Kuenenia</taxon>
    </lineage>
</organism>
<evidence type="ECO:0000256" key="1">
    <source>
        <dbReference type="SAM" id="MobiDB-lite"/>
    </source>
</evidence>